<sequence>MSAEQKEHVEVLLERSRKTVPQIDKKIDEKERESDGERGEFDQFFKVLRRETKYSKMTASVARAQIQRVFDGTDPDLRRIIARVSAGEDGPSDSGADEVRKDKDSRRRAGSFQINTMCSTGGKNR</sequence>
<dbReference type="AlphaFoldDB" id="A0A8R1HVR1"/>
<keyword evidence="3" id="KW-1185">Reference proteome</keyword>
<dbReference type="Proteomes" id="UP000005237">
    <property type="component" value="Unassembled WGS sequence"/>
</dbReference>
<reference evidence="3" key="1">
    <citation type="submission" date="2010-08" db="EMBL/GenBank/DDBJ databases">
        <authorList>
            <consortium name="Caenorhabditis japonica Sequencing Consortium"/>
            <person name="Wilson R.K."/>
        </authorList>
    </citation>
    <scope>NUCLEOTIDE SEQUENCE [LARGE SCALE GENOMIC DNA]</scope>
    <source>
        <strain evidence="3">DF5081</strain>
    </source>
</reference>
<dbReference type="EnsemblMetazoa" id="CJA10054.1">
    <property type="protein sequence ID" value="CJA10054.1"/>
    <property type="gene ID" value="WBGene00129258"/>
</dbReference>
<feature type="region of interest" description="Disordered" evidence="1">
    <location>
        <begin position="83"/>
        <end position="125"/>
    </location>
</feature>
<name>A0A8R1HVR1_CAEJA</name>
<protein>
    <submittedName>
        <fullName evidence="2">Uncharacterized protein</fullName>
    </submittedName>
</protein>
<organism evidence="2 3">
    <name type="scientific">Caenorhabditis japonica</name>
    <dbReference type="NCBI Taxonomy" id="281687"/>
    <lineage>
        <taxon>Eukaryota</taxon>
        <taxon>Metazoa</taxon>
        <taxon>Ecdysozoa</taxon>
        <taxon>Nematoda</taxon>
        <taxon>Chromadorea</taxon>
        <taxon>Rhabditida</taxon>
        <taxon>Rhabditina</taxon>
        <taxon>Rhabditomorpha</taxon>
        <taxon>Rhabditoidea</taxon>
        <taxon>Rhabditidae</taxon>
        <taxon>Peloderinae</taxon>
        <taxon>Caenorhabditis</taxon>
    </lineage>
</organism>
<reference evidence="2" key="2">
    <citation type="submission" date="2022-06" db="UniProtKB">
        <authorList>
            <consortium name="EnsemblMetazoa"/>
        </authorList>
    </citation>
    <scope>IDENTIFICATION</scope>
    <source>
        <strain evidence="2">DF5081</strain>
    </source>
</reference>
<accession>A0A8R1HVR1</accession>
<feature type="compositionally biased region" description="Polar residues" evidence="1">
    <location>
        <begin position="112"/>
        <end position="125"/>
    </location>
</feature>
<feature type="compositionally biased region" description="Basic and acidic residues" evidence="1">
    <location>
        <begin position="97"/>
        <end position="107"/>
    </location>
</feature>
<evidence type="ECO:0000313" key="2">
    <source>
        <dbReference type="EnsemblMetazoa" id="CJA10054.1"/>
    </source>
</evidence>
<evidence type="ECO:0000256" key="1">
    <source>
        <dbReference type="SAM" id="MobiDB-lite"/>
    </source>
</evidence>
<evidence type="ECO:0000313" key="3">
    <source>
        <dbReference type="Proteomes" id="UP000005237"/>
    </source>
</evidence>
<proteinExistence type="predicted"/>